<dbReference type="Gene3D" id="3.20.20.70">
    <property type="entry name" value="Aldolase class I"/>
    <property type="match status" value="1"/>
</dbReference>
<organism evidence="3 4">
    <name type="scientific">Thermodesulfatator autotrophicus</name>
    <dbReference type="NCBI Taxonomy" id="1795632"/>
    <lineage>
        <taxon>Bacteria</taxon>
        <taxon>Pseudomonadati</taxon>
        <taxon>Thermodesulfobacteriota</taxon>
        <taxon>Thermodesulfobacteria</taxon>
        <taxon>Thermodesulfobacteriales</taxon>
        <taxon>Thermodesulfatatoraceae</taxon>
        <taxon>Thermodesulfatator</taxon>
    </lineage>
</organism>
<keyword evidence="4" id="KW-1185">Reference proteome</keyword>
<dbReference type="InterPro" id="IPR013785">
    <property type="entry name" value="Aldolase_TIM"/>
</dbReference>
<dbReference type="SUPFAM" id="SSF102114">
    <property type="entry name" value="Radical SAM enzymes"/>
    <property type="match status" value="1"/>
</dbReference>
<dbReference type="PANTHER" id="PTHR43787">
    <property type="entry name" value="FEMO COFACTOR BIOSYNTHESIS PROTEIN NIFB-RELATED"/>
    <property type="match status" value="1"/>
</dbReference>
<keyword evidence="2" id="KW-0408">Iron</keyword>
<accession>A0A177EA90</accession>
<dbReference type="PANTHER" id="PTHR43787:SF10">
    <property type="entry name" value="COFACTOR MODIFYING PROTEIN"/>
    <property type="match status" value="1"/>
</dbReference>
<comment type="cofactor">
    <cofactor evidence="1">
        <name>[4Fe-4S] cluster</name>
        <dbReference type="ChEBI" id="CHEBI:49883"/>
    </cofactor>
</comment>
<dbReference type="CDD" id="cd01335">
    <property type="entry name" value="Radical_SAM"/>
    <property type="match status" value="1"/>
</dbReference>
<gene>
    <name evidence="3" type="ORF">TH606_04120</name>
</gene>
<dbReference type="InterPro" id="IPR058240">
    <property type="entry name" value="rSAM_sf"/>
</dbReference>
<sequence>MKLRPFDSGGIMLSYRCQCGCRHCVYACGPRWQDWMSRDFLENLLRGIKETSGNPKGFHLAGGEAFLNFDLLLLAVEKCNELGLPLEYVETNAGWCVDYETGLAKLKALKEAGLRSILISVSPFHTETVPLERSLTAIRAAEEVLGAGNVIVYMWQFIDLIARFGRENPVPLKTWIEVFGPEAAGSLFWDGYALIPGGRAGVELGFLAPNKYPPEHFAGKNCAEEILFSRHVHFDPYGNYIPLFCGGLSLGKVENLPSFIEIFDYRKLPLIKILVEDGPYGLFLFAQREFGFNLGNKLFAGKCHLCVEVRKFLQGKADFEELTPQAFYENLRSHLPPLEE</sequence>
<evidence type="ECO:0000313" key="4">
    <source>
        <dbReference type="Proteomes" id="UP000076964"/>
    </source>
</evidence>
<evidence type="ECO:0000256" key="1">
    <source>
        <dbReference type="ARBA" id="ARBA00001966"/>
    </source>
</evidence>
<keyword evidence="2" id="KW-0004">4Fe-4S</keyword>
<proteinExistence type="predicted"/>
<reference evidence="3 4" key="1">
    <citation type="submission" date="2016-02" db="EMBL/GenBank/DDBJ databases">
        <title>Draft genome sequence of Thermodesulfatator sp. S606.</title>
        <authorList>
            <person name="Lai Q."/>
            <person name="Cao J."/>
            <person name="Dupont S."/>
            <person name="Shao Z."/>
            <person name="Jebbar M."/>
            <person name="Alain K."/>
        </authorList>
    </citation>
    <scope>NUCLEOTIDE SEQUENCE [LARGE SCALE GENOMIC DNA]</scope>
    <source>
        <strain evidence="3 4">S606</strain>
    </source>
</reference>
<comment type="caution">
    <text evidence="3">The sequence shown here is derived from an EMBL/GenBank/DDBJ whole genome shotgun (WGS) entry which is preliminary data.</text>
</comment>
<dbReference type="Proteomes" id="UP000076964">
    <property type="component" value="Unassembled WGS sequence"/>
</dbReference>
<protein>
    <submittedName>
        <fullName evidence="3">Radical SAM protein</fullName>
    </submittedName>
</protein>
<keyword evidence="2" id="KW-0411">Iron-sulfur</keyword>
<keyword evidence="2" id="KW-0479">Metal-binding</keyword>
<dbReference type="AlphaFoldDB" id="A0A177EA90"/>
<evidence type="ECO:0000256" key="2">
    <source>
        <dbReference type="ARBA" id="ARBA00022485"/>
    </source>
</evidence>
<dbReference type="EMBL" id="LSFI01000016">
    <property type="protein sequence ID" value="OAG27929.1"/>
    <property type="molecule type" value="Genomic_DNA"/>
</dbReference>
<dbReference type="OrthoDB" id="9810775at2"/>
<dbReference type="RefSeq" id="WP_068541531.1">
    <property type="nucleotide sequence ID" value="NZ_LSFI01000016.1"/>
</dbReference>
<evidence type="ECO:0000313" key="3">
    <source>
        <dbReference type="EMBL" id="OAG27929.1"/>
    </source>
</evidence>
<dbReference type="GO" id="GO:0051539">
    <property type="term" value="F:4 iron, 4 sulfur cluster binding"/>
    <property type="evidence" value="ECO:0007669"/>
    <property type="project" value="UniProtKB-KW"/>
</dbReference>
<name>A0A177EA90_9BACT</name>
<dbReference type="STRING" id="1795632.TH606_04120"/>